<sequence length="84" mass="8630">MGPDLGLLLITLLGLAGAGLVGLALVAVGALMLARALAERVPVRAEGTPWPVRRTTPAATRDSARRTPGEAPRNAPREAARAGR</sequence>
<reference evidence="4" key="1">
    <citation type="journal article" date="2019" name="Int. J. Syst. Evol. Microbiol.">
        <title>The Global Catalogue of Microorganisms (GCM) 10K type strain sequencing project: providing services to taxonomists for standard genome sequencing and annotation.</title>
        <authorList>
            <consortium name="The Broad Institute Genomics Platform"/>
            <consortium name="The Broad Institute Genome Sequencing Center for Infectious Disease"/>
            <person name="Wu L."/>
            <person name="Ma J."/>
        </authorList>
    </citation>
    <scope>NUCLEOTIDE SEQUENCE [LARGE SCALE GENOMIC DNA]</scope>
    <source>
        <strain evidence="4">KCTC 42087</strain>
    </source>
</reference>
<keyword evidence="2" id="KW-0812">Transmembrane</keyword>
<dbReference type="RefSeq" id="WP_378279048.1">
    <property type="nucleotide sequence ID" value="NZ_JBHSON010000001.1"/>
</dbReference>
<evidence type="ECO:0000256" key="2">
    <source>
        <dbReference type="SAM" id="Phobius"/>
    </source>
</evidence>
<organism evidence="3 4">
    <name type="scientific">Actinomadura rugatobispora</name>
    <dbReference type="NCBI Taxonomy" id="1994"/>
    <lineage>
        <taxon>Bacteria</taxon>
        <taxon>Bacillati</taxon>
        <taxon>Actinomycetota</taxon>
        <taxon>Actinomycetes</taxon>
        <taxon>Streptosporangiales</taxon>
        <taxon>Thermomonosporaceae</taxon>
        <taxon>Actinomadura</taxon>
    </lineage>
</organism>
<dbReference type="Proteomes" id="UP001596074">
    <property type="component" value="Unassembled WGS sequence"/>
</dbReference>
<keyword evidence="2" id="KW-1133">Transmembrane helix</keyword>
<evidence type="ECO:0000256" key="1">
    <source>
        <dbReference type="SAM" id="MobiDB-lite"/>
    </source>
</evidence>
<protein>
    <submittedName>
        <fullName evidence="3">Uncharacterized protein</fullName>
    </submittedName>
</protein>
<feature type="transmembrane region" description="Helical" evidence="2">
    <location>
        <begin position="6"/>
        <end position="34"/>
    </location>
</feature>
<feature type="region of interest" description="Disordered" evidence="1">
    <location>
        <begin position="48"/>
        <end position="84"/>
    </location>
</feature>
<feature type="compositionally biased region" description="Basic and acidic residues" evidence="1">
    <location>
        <begin position="75"/>
        <end position="84"/>
    </location>
</feature>
<gene>
    <name evidence="3" type="ORF">ACFPZN_00850</name>
</gene>
<evidence type="ECO:0000313" key="4">
    <source>
        <dbReference type="Proteomes" id="UP001596074"/>
    </source>
</evidence>
<evidence type="ECO:0000313" key="3">
    <source>
        <dbReference type="EMBL" id="MFC5744153.1"/>
    </source>
</evidence>
<keyword evidence="4" id="KW-1185">Reference proteome</keyword>
<proteinExistence type="predicted"/>
<keyword evidence="2" id="KW-0472">Membrane</keyword>
<accession>A0ABW0ZNS7</accession>
<dbReference type="EMBL" id="JBHSON010000001">
    <property type="protein sequence ID" value="MFC5744153.1"/>
    <property type="molecule type" value="Genomic_DNA"/>
</dbReference>
<comment type="caution">
    <text evidence="3">The sequence shown here is derived from an EMBL/GenBank/DDBJ whole genome shotgun (WGS) entry which is preliminary data.</text>
</comment>
<name>A0ABW0ZNS7_9ACTN</name>